<gene>
    <name evidence="1" type="ORF">Vadar_030287</name>
</gene>
<reference evidence="1 2" key="1">
    <citation type="journal article" date="2021" name="Hortic Res">
        <title>High-quality reference genome and annotation aids understanding of berry development for evergreen blueberry (Vaccinium darrowii).</title>
        <authorList>
            <person name="Yu J."/>
            <person name="Hulse-Kemp A.M."/>
            <person name="Babiker E."/>
            <person name="Staton M."/>
        </authorList>
    </citation>
    <scope>NUCLEOTIDE SEQUENCE [LARGE SCALE GENOMIC DNA]</scope>
    <source>
        <strain evidence="2">cv. NJ 8807/NJ 8810</strain>
        <tissue evidence="1">Young leaf</tissue>
    </source>
</reference>
<accession>A0ACB7Y9W5</accession>
<dbReference type="Proteomes" id="UP000828048">
    <property type="component" value="Chromosome 7"/>
</dbReference>
<organism evidence="1 2">
    <name type="scientific">Vaccinium darrowii</name>
    <dbReference type="NCBI Taxonomy" id="229202"/>
    <lineage>
        <taxon>Eukaryota</taxon>
        <taxon>Viridiplantae</taxon>
        <taxon>Streptophyta</taxon>
        <taxon>Embryophyta</taxon>
        <taxon>Tracheophyta</taxon>
        <taxon>Spermatophyta</taxon>
        <taxon>Magnoliopsida</taxon>
        <taxon>eudicotyledons</taxon>
        <taxon>Gunneridae</taxon>
        <taxon>Pentapetalae</taxon>
        <taxon>asterids</taxon>
        <taxon>Ericales</taxon>
        <taxon>Ericaceae</taxon>
        <taxon>Vaccinioideae</taxon>
        <taxon>Vaccinieae</taxon>
        <taxon>Vaccinium</taxon>
    </lineage>
</organism>
<sequence length="102" mass="11276">MKGQKETEKGRFCGRREGFLREENSGNGHGLGFGPIMTLPCEITNISMVQHHNCRRQKQLKNPRSDGKGGTRNGKHVYVEEVFLGVAGGEAEEEDADSSDLE</sequence>
<dbReference type="EMBL" id="CM037157">
    <property type="protein sequence ID" value="KAH7850280.1"/>
    <property type="molecule type" value="Genomic_DNA"/>
</dbReference>
<evidence type="ECO:0000313" key="1">
    <source>
        <dbReference type="EMBL" id="KAH7850280.1"/>
    </source>
</evidence>
<protein>
    <submittedName>
        <fullName evidence="1">Uncharacterized protein</fullName>
    </submittedName>
</protein>
<evidence type="ECO:0000313" key="2">
    <source>
        <dbReference type="Proteomes" id="UP000828048"/>
    </source>
</evidence>
<name>A0ACB7Y9W5_9ERIC</name>
<keyword evidence="2" id="KW-1185">Reference proteome</keyword>
<proteinExistence type="predicted"/>
<comment type="caution">
    <text evidence="1">The sequence shown here is derived from an EMBL/GenBank/DDBJ whole genome shotgun (WGS) entry which is preliminary data.</text>
</comment>